<accession>Q24GA7</accession>
<name>Q24GA7_TETTS</name>
<dbReference type="HOGENOM" id="CLU_1647149_0_0_1"/>
<organism evidence="1 2">
    <name type="scientific">Tetrahymena thermophila (strain SB210)</name>
    <dbReference type="NCBI Taxonomy" id="312017"/>
    <lineage>
        <taxon>Eukaryota</taxon>
        <taxon>Sar</taxon>
        <taxon>Alveolata</taxon>
        <taxon>Ciliophora</taxon>
        <taxon>Intramacronucleata</taxon>
        <taxon>Oligohymenophorea</taxon>
        <taxon>Hymenostomatida</taxon>
        <taxon>Tetrahymenina</taxon>
        <taxon>Tetrahymenidae</taxon>
        <taxon>Tetrahymena</taxon>
    </lineage>
</organism>
<protein>
    <submittedName>
        <fullName evidence="1">Uncharacterized protein</fullName>
    </submittedName>
</protein>
<dbReference type="AlphaFoldDB" id="Q24GA7"/>
<evidence type="ECO:0000313" key="1">
    <source>
        <dbReference type="EMBL" id="EAS06823.1"/>
    </source>
</evidence>
<dbReference type="KEGG" id="tet:TTHERM_00903900"/>
<sequence>MFLGDLVINKQTKSQFQTKKQKINKLLDLLLVSLLVCQATDFSLKLYDIDSGEDGEDEAEDIDYDIHEFNGVWSEESSTDQGEIVEDGDFKGKYYFFDNGEIHIAANYVQWQENLQDIGESIYETHRHYKVGKLKHVGLEGQLTKEEVTDFVLKRIRSKKN</sequence>
<proteinExistence type="predicted"/>
<dbReference type="GeneID" id="7844193"/>
<evidence type="ECO:0000313" key="2">
    <source>
        <dbReference type="Proteomes" id="UP000009168"/>
    </source>
</evidence>
<gene>
    <name evidence="1" type="ORF">TTHERM_00903900</name>
</gene>
<dbReference type="RefSeq" id="XP_001027065.1">
    <property type="nucleotide sequence ID" value="XM_001027065.1"/>
</dbReference>
<dbReference type="InParanoid" id="Q24GA7"/>
<reference evidence="2" key="1">
    <citation type="journal article" date="2006" name="PLoS Biol.">
        <title>Macronuclear genome sequence of the ciliate Tetrahymena thermophila, a model eukaryote.</title>
        <authorList>
            <person name="Eisen J.A."/>
            <person name="Coyne R.S."/>
            <person name="Wu M."/>
            <person name="Wu D."/>
            <person name="Thiagarajan M."/>
            <person name="Wortman J.R."/>
            <person name="Badger J.H."/>
            <person name="Ren Q."/>
            <person name="Amedeo P."/>
            <person name="Jones K.M."/>
            <person name="Tallon L.J."/>
            <person name="Delcher A.L."/>
            <person name="Salzberg S.L."/>
            <person name="Silva J.C."/>
            <person name="Haas B.J."/>
            <person name="Majoros W.H."/>
            <person name="Farzad M."/>
            <person name="Carlton J.M."/>
            <person name="Smith R.K. Jr."/>
            <person name="Garg J."/>
            <person name="Pearlman R.E."/>
            <person name="Karrer K.M."/>
            <person name="Sun L."/>
            <person name="Manning G."/>
            <person name="Elde N.C."/>
            <person name="Turkewitz A.P."/>
            <person name="Asai D.J."/>
            <person name="Wilkes D.E."/>
            <person name="Wang Y."/>
            <person name="Cai H."/>
            <person name="Collins K."/>
            <person name="Stewart B.A."/>
            <person name="Lee S.R."/>
            <person name="Wilamowska K."/>
            <person name="Weinberg Z."/>
            <person name="Ruzzo W.L."/>
            <person name="Wloga D."/>
            <person name="Gaertig J."/>
            <person name="Frankel J."/>
            <person name="Tsao C.-C."/>
            <person name="Gorovsky M.A."/>
            <person name="Keeling P.J."/>
            <person name="Waller R.F."/>
            <person name="Patron N.J."/>
            <person name="Cherry J.M."/>
            <person name="Stover N.A."/>
            <person name="Krieger C.J."/>
            <person name="del Toro C."/>
            <person name="Ryder H.F."/>
            <person name="Williamson S.C."/>
            <person name="Barbeau R.A."/>
            <person name="Hamilton E.P."/>
            <person name="Orias E."/>
        </authorList>
    </citation>
    <scope>NUCLEOTIDE SEQUENCE [LARGE SCALE GENOMIC DNA]</scope>
    <source>
        <strain evidence="2">SB210</strain>
    </source>
</reference>
<dbReference type="EMBL" id="GG662258">
    <property type="protein sequence ID" value="EAS06823.1"/>
    <property type="molecule type" value="Genomic_DNA"/>
</dbReference>
<dbReference type="Proteomes" id="UP000009168">
    <property type="component" value="Unassembled WGS sequence"/>
</dbReference>
<keyword evidence="2" id="KW-1185">Reference proteome</keyword>